<protein>
    <submittedName>
        <fullName evidence="1">Uncharacterized protein</fullName>
    </submittedName>
</protein>
<dbReference type="AlphaFoldDB" id="A0A975CPQ2"/>
<reference evidence="1 2" key="1">
    <citation type="submission" date="2021-03" db="EMBL/GenBank/DDBJ databases">
        <title>Complete genome of Polaribacter_sp.SM13.</title>
        <authorList>
            <person name="Jeong S.W."/>
            <person name="Bae J.W."/>
        </authorList>
    </citation>
    <scope>NUCLEOTIDE SEQUENCE [LARGE SCALE GENOMIC DNA]</scope>
    <source>
        <strain evidence="1 2">SM13</strain>
    </source>
</reference>
<keyword evidence="2" id="KW-1185">Reference proteome</keyword>
<evidence type="ECO:0000313" key="1">
    <source>
        <dbReference type="EMBL" id="QTE22430.1"/>
    </source>
</evidence>
<proteinExistence type="predicted"/>
<gene>
    <name evidence="1" type="ORF">J3359_16755</name>
</gene>
<dbReference type="EMBL" id="CP071869">
    <property type="protein sequence ID" value="QTE22430.1"/>
    <property type="molecule type" value="Genomic_DNA"/>
</dbReference>
<sequence length="65" mass="6971">MKNLQNFGVQELNFKESVVLNGGMTDPDGCAGCSAGLALRRWIGNAFDAFVEGYSRGGTHTQYGI</sequence>
<organism evidence="1 2">
    <name type="scientific">Polaribacter cellanae</name>
    <dbReference type="NCBI Taxonomy" id="2818493"/>
    <lineage>
        <taxon>Bacteria</taxon>
        <taxon>Pseudomonadati</taxon>
        <taxon>Bacteroidota</taxon>
        <taxon>Flavobacteriia</taxon>
        <taxon>Flavobacteriales</taxon>
        <taxon>Flavobacteriaceae</taxon>
    </lineage>
</organism>
<accession>A0A975CPQ2</accession>
<name>A0A975CPQ2_9FLAO</name>
<dbReference type="KEGG" id="pcea:J3359_16755"/>
<evidence type="ECO:0000313" key="2">
    <source>
        <dbReference type="Proteomes" id="UP000663920"/>
    </source>
</evidence>
<dbReference type="RefSeq" id="WP_208078238.1">
    <property type="nucleotide sequence ID" value="NZ_CP071869.1"/>
</dbReference>
<dbReference type="Proteomes" id="UP000663920">
    <property type="component" value="Chromosome"/>
</dbReference>